<dbReference type="CDD" id="cd00303">
    <property type="entry name" value="retropepsin_like"/>
    <property type="match status" value="1"/>
</dbReference>
<organism evidence="2 3">
    <name type="scientific">Solanum commersonii</name>
    <name type="common">Commerson's wild potato</name>
    <name type="synonym">Commerson's nightshade</name>
    <dbReference type="NCBI Taxonomy" id="4109"/>
    <lineage>
        <taxon>Eukaryota</taxon>
        <taxon>Viridiplantae</taxon>
        <taxon>Streptophyta</taxon>
        <taxon>Embryophyta</taxon>
        <taxon>Tracheophyta</taxon>
        <taxon>Spermatophyta</taxon>
        <taxon>Magnoliopsida</taxon>
        <taxon>eudicotyledons</taxon>
        <taxon>Gunneridae</taxon>
        <taxon>Pentapetalae</taxon>
        <taxon>asterids</taxon>
        <taxon>lamiids</taxon>
        <taxon>Solanales</taxon>
        <taxon>Solanaceae</taxon>
        <taxon>Solanoideae</taxon>
        <taxon>Solaneae</taxon>
        <taxon>Solanum</taxon>
    </lineage>
</organism>
<dbReference type="InterPro" id="IPR021109">
    <property type="entry name" value="Peptidase_aspartic_dom_sf"/>
</dbReference>
<evidence type="ECO:0000313" key="3">
    <source>
        <dbReference type="Proteomes" id="UP000824120"/>
    </source>
</evidence>
<keyword evidence="3" id="KW-1185">Reference proteome</keyword>
<feature type="region of interest" description="Disordered" evidence="1">
    <location>
        <begin position="39"/>
        <end position="67"/>
    </location>
</feature>
<protein>
    <recommendedName>
        <fullName evidence="4">Gag-pol polyprotein</fullName>
    </recommendedName>
</protein>
<name>A0A9J5W4T4_SOLCO</name>
<evidence type="ECO:0008006" key="4">
    <source>
        <dbReference type="Google" id="ProtNLM"/>
    </source>
</evidence>
<evidence type="ECO:0000313" key="2">
    <source>
        <dbReference type="EMBL" id="KAG5570110.1"/>
    </source>
</evidence>
<dbReference type="Gene3D" id="2.40.70.10">
    <property type="entry name" value="Acid Proteases"/>
    <property type="match status" value="1"/>
</dbReference>
<dbReference type="Proteomes" id="UP000824120">
    <property type="component" value="Chromosome 12"/>
</dbReference>
<dbReference type="EMBL" id="JACXVP010000012">
    <property type="protein sequence ID" value="KAG5570110.1"/>
    <property type="molecule type" value="Genomic_DNA"/>
</dbReference>
<proteinExistence type="predicted"/>
<dbReference type="AlphaFoldDB" id="A0A9J5W4T4"/>
<reference evidence="2 3" key="1">
    <citation type="submission" date="2020-09" db="EMBL/GenBank/DDBJ databases">
        <title>De no assembly of potato wild relative species, Solanum commersonii.</title>
        <authorList>
            <person name="Cho K."/>
        </authorList>
    </citation>
    <scope>NUCLEOTIDE SEQUENCE [LARGE SCALE GENOMIC DNA]</scope>
    <source>
        <strain evidence="2">LZ3.2</strain>
        <tissue evidence="2">Leaf</tissue>
    </source>
</reference>
<dbReference type="OrthoDB" id="1304922at2759"/>
<comment type="caution">
    <text evidence="2">The sequence shown here is derived from an EMBL/GenBank/DDBJ whole genome shotgun (WGS) entry which is preliminary data.</text>
</comment>
<dbReference type="InterPro" id="IPR032567">
    <property type="entry name" value="RTL1-rel"/>
</dbReference>
<accession>A0A9J5W4T4</accession>
<dbReference type="Pfam" id="PF08284">
    <property type="entry name" value="RVP_2"/>
    <property type="match status" value="1"/>
</dbReference>
<dbReference type="PANTHER" id="PTHR15503">
    <property type="entry name" value="LDOC1 RELATED"/>
    <property type="match status" value="1"/>
</dbReference>
<sequence length="180" mass="19956">MSPGNRKVMPTGRLSNRSKRDLLHHLLVHLHLRIRGNGVNRAQSSSIAPPDRTAPKGATSGTGRGTNRLYALNNRQEQKDSPDVVTGMIQVFDFIVYALLDPGVILSFVTPYVAMNFDVIPEQLSEPFSVSTPVGESILAERVYRDCPVSINHKSTMVDLIELDMVDFDVILGMDWLHAC</sequence>
<dbReference type="PANTHER" id="PTHR15503:SF45">
    <property type="entry name" value="RNA-DIRECTED DNA POLYMERASE HOMOLOG"/>
    <property type="match status" value="1"/>
</dbReference>
<gene>
    <name evidence="2" type="ORF">H5410_059876</name>
</gene>
<evidence type="ECO:0000256" key="1">
    <source>
        <dbReference type="SAM" id="MobiDB-lite"/>
    </source>
</evidence>